<reference evidence="9 10" key="1">
    <citation type="submission" date="2014-05" db="EMBL/GenBank/DDBJ databases">
        <title>Draft genome sequence of a rare smut relative, Tilletiaria anomala UBC 951.</title>
        <authorList>
            <consortium name="DOE Joint Genome Institute"/>
            <person name="Toome M."/>
            <person name="Kuo A."/>
            <person name="Henrissat B."/>
            <person name="Lipzen A."/>
            <person name="Tritt A."/>
            <person name="Yoshinaga Y."/>
            <person name="Zane M."/>
            <person name="Barry K."/>
            <person name="Grigoriev I.V."/>
            <person name="Spatafora J.W."/>
            <person name="Aimea M.C."/>
        </authorList>
    </citation>
    <scope>NUCLEOTIDE SEQUENCE [LARGE SCALE GENOMIC DNA]</scope>
    <source>
        <strain evidence="9 10">UBC 951</strain>
    </source>
</reference>
<dbReference type="OMA" id="YAVGNIC"/>
<organism evidence="9 10">
    <name type="scientific">Tilletiaria anomala (strain ATCC 24038 / CBS 436.72 / UBC 951)</name>
    <dbReference type="NCBI Taxonomy" id="1037660"/>
    <lineage>
        <taxon>Eukaryota</taxon>
        <taxon>Fungi</taxon>
        <taxon>Dikarya</taxon>
        <taxon>Basidiomycota</taxon>
        <taxon>Ustilaginomycotina</taxon>
        <taxon>Exobasidiomycetes</taxon>
        <taxon>Georgefischeriales</taxon>
        <taxon>Tilletiariaceae</taxon>
        <taxon>Tilletiaria</taxon>
    </lineage>
</organism>
<evidence type="ECO:0000256" key="2">
    <source>
        <dbReference type="ARBA" id="ARBA00022448"/>
    </source>
</evidence>
<dbReference type="Gene3D" id="1.20.1250.20">
    <property type="entry name" value="MFS general substrate transporter like domains"/>
    <property type="match status" value="1"/>
</dbReference>
<dbReference type="Proteomes" id="UP000027361">
    <property type="component" value="Unassembled WGS sequence"/>
</dbReference>
<feature type="transmembrane region" description="Helical" evidence="7">
    <location>
        <begin position="213"/>
        <end position="234"/>
    </location>
</feature>
<keyword evidence="10" id="KW-1185">Reference proteome</keyword>
<dbReference type="FunFam" id="1.20.1250.20:FF:000064">
    <property type="entry name" value="MFS allantoate transporter"/>
    <property type="match status" value="1"/>
</dbReference>
<comment type="similarity">
    <text evidence="6">Belongs to the major facilitator superfamily. Allantoate permease family.</text>
</comment>
<dbReference type="GO" id="GO:0016020">
    <property type="term" value="C:membrane"/>
    <property type="evidence" value="ECO:0007669"/>
    <property type="project" value="UniProtKB-SubCell"/>
</dbReference>
<evidence type="ECO:0000256" key="4">
    <source>
        <dbReference type="ARBA" id="ARBA00022989"/>
    </source>
</evidence>
<dbReference type="InterPro" id="IPR011701">
    <property type="entry name" value="MFS"/>
</dbReference>
<sequence length="531" mass="58421">MTSPEEHQATESSTGSLDAKVALGKTPSSLSQPQYVTLEKYTDAHAADHALDHDVAAIAHELQAEALQPTPTELRSVLRKIDLLMMPMMCCVYTLTFLDKTTTNYAHLLGFQNDLQFSGADYSWLGSIFYFGYLFATPVHGILFQKLPLGRYLAACIILWGTVLALHAAAFNYAGLVVCRLFLGIFEAAVTPGFIMITGRFYRRNEQVSRTAIWFSCNGWAQILGGLVAYGVLMQPSGSLPVWREMFIILGGVTILLGIVVLAFFPSSPETFKLLSHREKLIAVERIRENQTGLHNKKFKWYQLREAFLDPRLYLLFFCILTLDVANGGTSNFGSAIISSLGYNKKITALLGMATGLSEVVAVIIMVLIARWTKTRSIPGIACLLVAILGASMMVGLPASQANAKVAGYAMVMFFAMPTLLLYATLSSSVGGETKKVTFNAVFSLGYAAGNIIGPQTYRASEAPNYPSAKAAMLACLCVGGVFYVALFIYHSIENKRRDRLYPIESAKEQNATQELSDLTDWERKSFRYPL</sequence>
<dbReference type="EMBL" id="JMSN01000032">
    <property type="protein sequence ID" value="KDN47008.1"/>
    <property type="molecule type" value="Genomic_DNA"/>
</dbReference>
<comment type="subcellular location">
    <subcellularLocation>
        <location evidence="1">Membrane</location>
        <topology evidence="1">Multi-pass membrane protein</topology>
    </subcellularLocation>
</comment>
<keyword evidence="2" id="KW-0813">Transport</keyword>
<feature type="transmembrane region" description="Helical" evidence="7">
    <location>
        <begin position="347"/>
        <end position="369"/>
    </location>
</feature>
<keyword evidence="4 7" id="KW-1133">Transmembrane helix</keyword>
<dbReference type="InParanoid" id="A0A066W383"/>
<evidence type="ECO:0000256" key="7">
    <source>
        <dbReference type="SAM" id="Phobius"/>
    </source>
</evidence>
<dbReference type="PANTHER" id="PTHR43791:SF59">
    <property type="entry name" value="TRANSPORTER, PUTATIVE (AFU_ORTHOLOGUE AFUA_1G06550)-RELATED"/>
    <property type="match status" value="1"/>
</dbReference>
<dbReference type="FunCoup" id="A0A066W383">
    <property type="interactions" value="53"/>
</dbReference>
<dbReference type="GeneID" id="25266479"/>
<protein>
    <submittedName>
        <fullName evidence="9">MFS general substrate transporter</fullName>
    </submittedName>
</protein>
<dbReference type="InterPro" id="IPR020846">
    <property type="entry name" value="MFS_dom"/>
</dbReference>
<name>A0A066W383_TILAU</name>
<keyword evidence="3 7" id="KW-0812">Transmembrane</keyword>
<dbReference type="HOGENOM" id="CLU_001265_0_5_1"/>
<evidence type="ECO:0000313" key="9">
    <source>
        <dbReference type="EMBL" id="KDN47008.1"/>
    </source>
</evidence>
<keyword evidence="5 7" id="KW-0472">Membrane</keyword>
<feature type="transmembrane region" description="Helical" evidence="7">
    <location>
        <begin position="470"/>
        <end position="490"/>
    </location>
</feature>
<dbReference type="PROSITE" id="PS50850">
    <property type="entry name" value="MFS"/>
    <property type="match status" value="1"/>
</dbReference>
<gene>
    <name evidence="9" type="ORF">K437DRAFT_273797</name>
</gene>
<feature type="transmembrane region" description="Helical" evidence="7">
    <location>
        <begin position="152"/>
        <end position="175"/>
    </location>
</feature>
<comment type="caution">
    <text evidence="9">The sequence shown here is derived from an EMBL/GenBank/DDBJ whole genome shotgun (WGS) entry which is preliminary data.</text>
</comment>
<dbReference type="PANTHER" id="PTHR43791">
    <property type="entry name" value="PERMEASE-RELATED"/>
    <property type="match status" value="1"/>
</dbReference>
<dbReference type="OrthoDB" id="6730379at2759"/>
<feature type="transmembrane region" description="Helical" evidence="7">
    <location>
        <begin position="122"/>
        <end position="143"/>
    </location>
</feature>
<feature type="transmembrane region" description="Helical" evidence="7">
    <location>
        <begin position="438"/>
        <end position="458"/>
    </location>
</feature>
<dbReference type="Pfam" id="PF07690">
    <property type="entry name" value="MFS_1"/>
    <property type="match status" value="1"/>
</dbReference>
<dbReference type="AlphaFoldDB" id="A0A066W383"/>
<feature type="transmembrane region" description="Helical" evidence="7">
    <location>
        <begin position="381"/>
        <end position="400"/>
    </location>
</feature>
<evidence type="ECO:0000256" key="3">
    <source>
        <dbReference type="ARBA" id="ARBA00022692"/>
    </source>
</evidence>
<evidence type="ECO:0000256" key="5">
    <source>
        <dbReference type="ARBA" id="ARBA00023136"/>
    </source>
</evidence>
<dbReference type="SUPFAM" id="SSF103473">
    <property type="entry name" value="MFS general substrate transporter"/>
    <property type="match status" value="1"/>
</dbReference>
<proteinExistence type="inferred from homology"/>
<feature type="transmembrane region" description="Helical" evidence="7">
    <location>
        <begin position="406"/>
        <end position="426"/>
    </location>
</feature>
<feature type="domain" description="Major facilitator superfamily (MFS) profile" evidence="8">
    <location>
        <begin position="85"/>
        <end position="498"/>
    </location>
</feature>
<feature type="transmembrane region" description="Helical" evidence="7">
    <location>
        <begin position="181"/>
        <end position="201"/>
    </location>
</feature>
<feature type="transmembrane region" description="Helical" evidence="7">
    <location>
        <begin position="246"/>
        <end position="265"/>
    </location>
</feature>
<evidence type="ECO:0000256" key="6">
    <source>
        <dbReference type="ARBA" id="ARBA00037968"/>
    </source>
</evidence>
<dbReference type="GO" id="GO:0022857">
    <property type="term" value="F:transmembrane transporter activity"/>
    <property type="evidence" value="ECO:0007669"/>
    <property type="project" value="InterPro"/>
</dbReference>
<feature type="transmembrane region" description="Helical" evidence="7">
    <location>
        <begin position="83"/>
        <end position="102"/>
    </location>
</feature>
<evidence type="ECO:0000313" key="10">
    <source>
        <dbReference type="Proteomes" id="UP000027361"/>
    </source>
</evidence>
<evidence type="ECO:0000256" key="1">
    <source>
        <dbReference type="ARBA" id="ARBA00004141"/>
    </source>
</evidence>
<dbReference type="InterPro" id="IPR036259">
    <property type="entry name" value="MFS_trans_sf"/>
</dbReference>
<dbReference type="RefSeq" id="XP_013243744.1">
    <property type="nucleotide sequence ID" value="XM_013388290.1"/>
</dbReference>
<accession>A0A066W383</accession>
<dbReference type="STRING" id="1037660.A0A066W383"/>
<evidence type="ECO:0000259" key="8">
    <source>
        <dbReference type="PROSITE" id="PS50850"/>
    </source>
</evidence>
<feature type="transmembrane region" description="Helical" evidence="7">
    <location>
        <begin position="313"/>
        <end position="341"/>
    </location>
</feature>